<keyword evidence="4" id="KW-1185">Reference proteome</keyword>
<gene>
    <name evidence="1" type="ORF">DC077_00335</name>
    <name evidence="2" type="ORF">DC078_03905</name>
</gene>
<organism evidence="1 3">
    <name type="scientific">Ignatzschineria cameli</name>
    <dbReference type="NCBI Taxonomy" id="2182793"/>
    <lineage>
        <taxon>Bacteria</taxon>
        <taxon>Pseudomonadati</taxon>
        <taxon>Pseudomonadota</taxon>
        <taxon>Gammaproteobacteria</taxon>
        <taxon>Cardiobacteriales</taxon>
        <taxon>Ignatzschineriaceae</taxon>
        <taxon>Ignatzschineria</taxon>
    </lineage>
</organism>
<dbReference type="AlphaFoldDB" id="A0A2U2ASQ7"/>
<reference evidence="1" key="1">
    <citation type="journal article" date="2018" name="Genome Announc.">
        <title>Ignatzschineria cameli sp. nov., isolated from necrotic foot tissue of dromedaries (Camelus dromedarius) and associated maggots (Wohlfahrtia species) in Dubai.</title>
        <authorList>
            <person name="Tsang C.C."/>
            <person name="Tang J.Y."/>
            <person name="Fong J.Y."/>
            <person name="Kinne J."/>
            <person name="Lee H.H."/>
            <person name="Joseph M."/>
            <person name="Jose S."/>
            <person name="Schuster R.K."/>
            <person name="Tang Y."/>
            <person name="Sivakumar S."/>
            <person name="Chen J.H."/>
            <person name="Teng J.L."/>
            <person name="Lau S.K."/>
            <person name="Wernery U."/>
            <person name="Woo P.C."/>
        </authorList>
    </citation>
    <scope>NUCLEOTIDE SEQUENCE</scope>
    <source>
        <strain evidence="1">UAE-HKU57</strain>
        <strain evidence="2">UAE-HKU58</strain>
    </source>
</reference>
<evidence type="ECO:0000313" key="2">
    <source>
        <dbReference type="EMBL" id="PWD92973.1"/>
    </source>
</evidence>
<comment type="caution">
    <text evidence="1">The sequence shown here is derived from an EMBL/GenBank/DDBJ whole genome shotgun (WGS) entry which is preliminary data.</text>
</comment>
<dbReference type="Proteomes" id="UP000245217">
    <property type="component" value="Unassembled WGS sequence"/>
</dbReference>
<evidence type="ECO:0000313" key="3">
    <source>
        <dbReference type="Proteomes" id="UP000245059"/>
    </source>
</evidence>
<dbReference type="Proteomes" id="UP000245059">
    <property type="component" value="Unassembled WGS sequence"/>
</dbReference>
<dbReference type="EMBL" id="QEWV01000003">
    <property type="protein sequence ID" value="PWD92973.1"/>
    <property type="molecule type" value="Genomic_DNA"/>
</dbReference>
<accession>A0A2U2ASQ7</accession>
<dbReference type="RefSeq" id="WP_109201297.1">
    <property type="nucleotide sequence ID" value="NZ_QEWS01000012.1"/>
</dbReference>
<protein>
    <submittedName>
        <fullName evidence="1">Uncharacterized protein</fullName>
    </submittedName>
</protein>
<evidence type="ECO:0000313" key="1">
    <source>
        <dbReference type="EMBL" id="PWD87770.1"/>
    </source>
</evidence>
<dbReference type="EMBL" id="QEWW01000001">
    <property type="protein sequence ID" value="PWD87770.1"/>
    <property type="molecule type" value="Genomic_DNA"/>
</dbReference>
<proteinExistence type="predicted"/>
<evidence type="ECO:0000313" key="4">
    <source>
        <dbReference type="Proteomes" id="UP000245217"/>
    </source>
</evidence>
<reference evidence="3 4" key="2">
    <citation type="submission" date="2018-05" db="EMBL/GenBank/DDBJ databases">
        <title>Ignatzschineria dubaiensis sp. nov., isolated from necrotic foot tissues of dromedaries (Camelus dromedarius) and associated maggots in Dubai, United Arab Emirates.</title>
        <authorList>
            <person name="Tsang C.C."/>
            <person name="Tang J.Y.M."/>
            <person name="Fong J.Y.H."/>
            <person name="Kinne J."/>
            <person name="Lee H.H."/>
            <person name="Joseph M."/>
            <person name="Jose S."/>
            <person name="Schuster R.K."/>
            <person name="Tang Y."/>
            <person name="Sivakumar S."/>
            <person name="Chen J.H.K."/>
            <person name="Teng J.L.L."/>
            <person name="Lau S.K.P."/>
            <person name="Wernery U."/>
            <person name="Woo P.C.Y."/>
        </authorList>
    </citation>
    <scope>NUCLEOTIDE SEQUENCE [LARGE SCALE GENOMIC DNA]</scope>
    <source>
        <strain evidence="3">UAE-HKU57</strain>
        <strain evidence="4">UAE-HKU58</strain>
    </source>
</reference>
<dbReference type="OrthoDB" id="9985296at2"/>
<name>A0A2U2ASQ7_9GAMM</name>
<sequence>MGFYLDRLDLNLDNIEEFLDDFIEIDELYKSQLDMALQLKIRDFLNREKTFFDFPVITMSSRLLNSQYSVEYRSSERSLLIGKPDWEKAKLSEMVKERIIELVQQRLKVNNSLASSRNVAEKIGHYSDSESASQVVAA</sequence>